<evidence type="ECO:0000313" key="5">
    <source>
        <dbReference type="Proteomes" id="UP001516023"/>
    </source>
</evidence>
<name>A0ABD3QV55_9STRA</name>
<evidence type="ECO:0000313" key="4">
    <source>
        <dbReference type="EMBL" id="KAL3804333.1"/>
    </source>
</evidence>
<dbReference type="PROSITE" id="PS50096">
    <property type="entry name" value="IQ"/>
    <property type="match status" value="1"/>
</dbReference>
<feature type="domain" description="WW" evidence="3">
    <location>
        <begin position="342"/>
        <end position="381"/>
    </location>
</feature>
<proteinExistence type="predicted"/>
<evidence type="ECO:0000256" key="2">
    <source>
        <dbReference type="ARBA" id="ARBA00023043"/>
    </source>
</evidence>
<dbReference type="InterPro" id="IPR001202">
    <property type="entry name" value="WW_dom"/>
</dbReference>
<dbReference type="InterPro" id="IPR036770">
    <property type="entry name" value="Ankyrin_rpt-contain_sf"/>
</dbReference>
<dbReference type="PROSITE" id="PS50020">
    <property type="entry name" value="WW_DOMAIN_2"/>
    <property type="match status" value="1"/>
</dbReference>
<dbReference type="Pfam" id="PF12796">
    <property type="entry name" value="Ank_2"/>
    <property type="match status" value="1"/>
</dbReference>
<dbReference type="Pfam" id="PF00612">
    <property type="entry name" value="IQ"/>
    <property type="match status" value="1"/>
</dbReference>
<accession>A0ABD3QV55</accession>
<dbReference type="InterPro" id="IPR050776">
    <property type="entry name" value="Ank_Repeat/CDKN_Inhibitor"/>
</dbReference>
<keyword evidence="2" id="KW-0040">ANK repeat</keyword>
<dbReference type="EMBL" id="JABMIG020000008">
    <property type="protein sequence ID" value="KAL3804333.1"/>
    <property type="molecule type" value="Genomic_DNA"/>
</dbReference>
<dbReference type="SUPFAM" id="SSF48403">
    <property type="entry name" value="Ankyrin repeat"/>
    <property type="match status" value="1"/>
</dbReference>
<dbReference type="PANTHER" id="PTHR24201">
    <property type="entry name" value="ANK_REP_REGION DOMAIN-CONTAINING PROTEIN"/>
    <property type="match status" value="1"/>
</dbReference>
<evidence type="ECO:0000256" key="1">
    <source>
        <dbReference type="ARBA" id="ARBA00022737"/>
    </source>
</evidence>
<dbReference type="InterPro" id="IPR000048">
    <property type="entry name" value="IQ_motif_EF-hand-BS"/>
</dbReference>
<organism evidence="4 5">
    <name type="scientific">Cyclotella cryptica</name>
    <dbReference type="NCBI Taxonomy" id="29204"/>
    <lineage>
        <taxon>Eukaryota</taxon>
        <taxon>Sar</taxon>
        <taxon>Stramenopiles</taxon>
        <taxon>Ochrophyta</taxon>
        <taxon>Bacillariophyta</taxon>
        <taxon>Coscinodiscophyceae</taxon>
        <taxon>Thalassiosirophycidae</taxon>
        <taxon>Stephanodiscales</taxon>
        <taxon>Stephanodiscaceae</taxon>
        <taxon>Cyclotella</taxon>
    </lineage>
</organism>
<evidence type="ECO:0000259" key="3">
    <source>
        <dbReference type="PROSITE" id="PS50020"/>
    </source>
</evidence>
<dbReference type="Proteomes" id="UP001516023">
    <property type="component" value="Unassembled WGS sequence"/>
</dbReference>
<dbReference type="Gene3D" id="1.25.40.20">
    <property type="entry name" value="Ankyrin repeat-containing domain"/>
    <property type="match status" value="1"/>
</dbReference>
<reference evidence="4 5" key="1">
    <citation type="journal article" date="2020" name="G3 (Bethesda)">
        <title>Improved Reference Genome for Cyclotella cryptica CCMP332, a Model for Cell Wall Morphogenesis, Salinity Adaptation, and Lipid Production in Diatoms (Bacillariophyta).</title>
        <authorList>
            <person name="Roberts W.R."/>
            <person name="Downey K.M."/>
            <person name="Ruck E.C."/>
            <person name="Traller J.C."/>
            <person name="Alverson A.J."/>
        </authorList>
    </citation>
    <scope>NUCLEOTIDE SEQUENCE [LARGE SCALE GENOMIC DNA]</scope>
    <source>
        <strain evidence="4 5">CCMP332</strain>
    </source>
</reference>
<comment type="caution">
    <text evidence="4">The sequence shown here is derived from an EMBL/GenBank/DDBJ whole genome shotgun (WGS) entry which is preliminary data.</text>
</comment>
<sequence length="612" mass="72160">MNHLFVAITLDQTEVVRNILTQHLVDINQIDEQTGDQAAHLAARLNRVECMKLLIEYDGRMGRKNFNGLTPLGEAQMNGHTEIVALIKDNYSTNECHEYIWYEEINRECAAWYDFLDERQVLQWARKGPTGCQEVSATPPPIDSQRIIKAREKYGERNVVRRLHPGSLLSQQQLAFDRQKETEKKMLSDLLKSRAAIVEERCATKLQAHFRKMKATNLARQQRIETAAARCIQSRFRFFLGRKKNQSAVKIQSFLRMRFASYYFKFILWERLWWHRASRILALIAQRLWRGFTGRAYFRRLHEMRNLPNPNDIRNHDFWEQLQNEAHPPTKELGVYAEYTLGGTPRTWAERNYEKRNGMYRDVVFYANVVTRRAMWTKPNGWLFRDHREYYVLRLQTFWRARVAKRKIRLLVKAKILLENAYSKDLENTKQDITSLCNFALYTHVVLHDYDTARMSYVKILSFMNERGVDNAFVLYSYAIFVAVTNEEDWDDINDNVRRAKTAEERMRKRRQVNCAGYQTEPKSLYAIAREAFYLQAVSNDSDSGESWHNYALCQMLVYRDLQGARESFRRAIMASPTDRRIISNFNALLQNSAYLGLLTNAHDEYLKLTEA</sequence>
<keyword evidence="1" id="KW-0677">Repeat</keyword>
<dbReference type="InterPro" id="IPR002110">
    <property type="entry name" value="Ankyrin_rpt"/>
</dbReference>
<protein>
    <recommendedName>
        <fullName evidence="3">WW domain-containing protein</fullName>
    </recommendedName>
</protein>
<dbReference type="AlphaFoldDB" id="A0ABD3QV55"/>
<gene>
    <name evidence="4" type="ORF">HJC23_011261</name>
</gene>
<keyword evidence="5" id="KW-1185">Reference proteome</keyword>